<proteinExistence type="predicted"/>
<keyword evidence="1 2" id="KW-0732">Signal</keyword>
<dbReference type="InterPro" id="IPR027385">
    <property type="entry name" value="Beta-barrel_OMP"/>
</dbReference>
<dbReference type="RefSeq" id="WP_086451569.1">
    <property type="nucleotide sequence ID" value="NZ_MSPP01000003.1"/>
</dbReference>
<evidence type="ECO:0000256" key="2">
    <source>
        <dbReference type="SAM" id="SignalP"/>
    </source>
</evidence>
<sequence length="152" mass="15781">MKILFAAAAIAAVSGAASAQEFYIGAGVDLQTPHSGDQSVASTIMGGAQFGNGPVTFGPELEMNLTNGGDYNALRLRGIARHDTGAVALMASVGYTNYDVDGSGAVDGLNYGLGIDYELSQSVDLRAELIRDHAPDDDMLVTNVRFGAVYGF</sequence>
<dbReference type="SUPFAM" id="SSF56925">
    <property type="entry name" value="OMPA-like"/>
    <property type="match status" value="1"/>
</dbReference>
<evidence type="ECO:0000313" key="4">
    <source>
        <dbReference type="EMBL" id="OUD09089.1"/>
    </source>
</evidence>
<dbReference type="InterPro" id="IPR011250">
    <property type="entry name" value="OMP/PagP_B-barrel"/>
</dbReference>
<keyword evidence="5" id="KW-1185">Reference proteome</keyword>
<feature type="domain" description="Outer membrane protein beta-barrel" evidence="3">
    <location>
        <begin position="5"/>
        <end position="152"/>
    </location>
</feature>
<evidence type="ECO:0000313" key="5">
    <source>
        <dbReference type="Proteomes" id="UP000194664"/>
    </source>
</evidence>
<organism evidence="4 5">
    <name type="scientific">Marivivens niveibacter</name>
    <dbReference type="NCBI Taxonomy" id="1930667"/>
    <lineage>
        <taxon>Bacteria</taxon>
        <taxon>Pseudomonadati</taxon>
        <taxon>Pseudomonadota</taxon>
        <taxon>Alphaproteobacteria</taxon>
        <taxon>Rhodobacterales</taxon>
        <taxon>Paracoccaceae</taxon>
        <taxon>Marivivens group</taxon>
        <taxon>Marivivens</taxon>
    </lineage>
</organism>
<reference evidence="4 5" key="1">
    <citation type="submission" date="2016-12" db="EMBL/GenBank/DDBJ databases">
        <title>The draft genome sequence of HSLHS2.</title>
        <authorList>
            <person name="Hu D."/>
            <person name="Wang L."/>
            <person name="Shao Z."/>
        </authorList>
    </citation>
    <scope>NUCLEOTIDE SEQUENCE [LARGE SCALE GENOMIC DNA]</scope>
    <source>
        <strain evidence="4">MCCC 1A06712</strain>
    </source>
</reference>
<dbReference type="EMBL" id="MSPP01000003">
    <property type="protein sequence ID" value="OUD09089.1"/>
    <property type="molecule type" value="Genomic_DNA"/>
</dbReference>
<evidence type="ECO:0000256" key="1">
    <source>
        <dbReference type="ARBA" id="ARBA00022729"/>
    </source>
</evidence>
<evidence type="ECO:0000259" key="3">
    <source>
        <dbReference type="Pfam" id="PF13505"/>
    </source>
</evidence>
<gene>
    <name evidence="4" type="ORF">BVC71_10285</name>
</gene>
<comment type="caution">
    <text evidence="4">The sequence shown here is derived from an EMBL/GenBank/DDBJ whole genome shotgun (WGS) entry which is preliminary data.</text>
</comment>
<accession>A0A251WX80</accession>
<dbReference type="Gene3D" id="2.40.160.10">
    <property type="entry name" value="Porin"/>
    <property type="match status" value="1"/>
</dbReference>
<dbReference type="AlphaFoldDB" id="A0A251WX80"/>
<dbReference type="Proteomes" id="UP000194664">
    <property type="component" value="Unassembled WGS sequence"/>
</dbReference>
<name>A0A251WX80_9RHOB</name>
<protein>
    <recommendedName>
        <fullName evidence="3">Outer membrane protein beta-barrel domain-containing protein</fullName>
    </recommendedName>
</protein>
<feature type="signal peptide" evidence="2">
    <location>
        <begin position="1"/>
        <end position="19"/>
    </location>
</feature>
<dbReference type="Pfam" id="PF13505">
    <property type="entry name" value="OMP_b-brl"/>
    <property type="match status" value="1"/>
</dbReference>
<feature type="chain" id="PRO_5012580803" description="Outer membrane protein beta-barrel domain-containing protein" evidence="2">
    <location>
        <begin position="20"/>
        <end position="152"/>
    </location>
</feature>
<dbReference type="InterPro" id="IPR023614">
    <property type="entry name" value="Porin_dom_sf"/>
</dbReference>